<keyword evidence="3" id="KW-1185">Reference proteome</keyword>
<reference evidence="2 3" key="1">
    <citation type="journal article" date="2019" name="Int. J. Syst. Evol. Microbiol.">
        <title>The Global Catalogue of Microorganisms (GCM) 10K type strain sequencing project: providing services to taxonomists for standard genome sequencing and annotation.</title>
        <authorList>
            <consortium name="The Broad Institute Genomics Platform"/>
            <consortium name="The Broad Institute Genome Sequencing Center for Infectious Disease"/>
            <person name="Wu L."/>
            <person name="Ma J."/>
        </authorList>
    </citation>
    <scope>NUCLEOTIDE SEQUENCE [LARGE SCALE GENOMIC DNA]</scope>
    <source>
        <strain evidence="2 3">NBRC 111368</strain>
    </source>
</reference>
<feature type="region of interest" description="Disordered" evidence="1">
    <location>
        <begin position="1"/>
        <end position="61"/>
    </location>
</feature>
<feature type="compositionally biased region" description="Basic and acidic residues" evidence="1">
    <location>
        <begin position="171"/>
        <end position="183"/>
    </location>
</feature>
<evidence type="ECO:0000313" key="2">
    <source>
        <dbReference type="EMBL" id="MFC6724469.1"/>
    </source>
</evidence>
<dbReference type="InterPro" id="IPR036412">
    <property type="entry name" value="HAD-like_sf"/>
</dbReference>
<gene>
    <name evidence="2" type="ORF">ACFQE1_08795</name>
</gene>
<accession>A0ABD5RYF7</accession>
<dbReference type="SUPFAM" id="SSF56784">
    <property type="entry name" value="HAD-like"/>
    <property type="match status" value="1"/>
</dbReference>
<dbReference type="EMBL" id="JBHSWU010000190">
    <property type="protein sequence ID" value="MFC6724469.1"/>
    <property type="molecule type" value="Genomic_DNA"/>
</dbReference>
<feature type="region of interest" description="Disordered" evidence="1">
    <location>
        <begin position="71"/>
        <end position="90"/>
    </location>
</feature>
<dbReference type="AlphaFoldDB" id="A0ABD5RYF7"/>
<feature type="compositionally biased region" description="Acidic residues" evidence="1">
    <location>
        <begin position="39"/>
        <end position="58"/>
    </location>
</feature>
<dbReference type="Proteomes" id="UP001596328">
    <property type="component" value="Unassembled WGS sequence"/>
</dbReference>
<feature type="compositionally biased region" description="Acidic residues" evidence="1">
    <location>
        <begin position="71"/>
        <end position="81"/>
    </location>
</feature>
<dbReference type="InterPro" id="IPR023214">
    <property type="entry name" value="HAD_sf"/>
</dbReference>
<comment type="caution">
    <text evidence="2">The sequence shown here is derived from an EMBL/GenBank/DDBJ whole genome shotgun (WGS) entry which is preliminary data.</text>
</comment>
<evidence type="ECO:0000256" key="1">
    <source>
        <dbReference type="SAM" id="MobiDB-lite"/>
    </source>
</evidence>
<evidence type="ECO:0000313" key="3">
    <source>
        <dbReference type="Proteomes" id="UP001596328"/>
    </source>
</evidence>
<feature type="region of interest" description="Disordered" evidence="1">
    <location>
        <begin position="158"/>
        <end position="192"/>
    </location>
</feature>
<proteinExistence type="predicted"/>
<organism evidence="2 3">
    <name type="scientific">Halobium palmae</name>
    <dbReference type="NCBI Taxonomy" id="1776492"/>
    <lineage>
        <taxon>Archaea</taxon>
        <taxon>Methanobacteriati</taxon>
        <taxon>Methanobacteriota</taxon>
        <taxon>Stenosarchaea group</taxon>
        <taxon>Halobacteria</taxon>
        <taxon>Halobacteriales</taxon>
        <taxon>Haloferacaceae</taxon>
        <taxon>Halobium</taxon>
    </lineage>
</organism>
<evidence type="ECO:0008006" key="4">
    <source>
        <dbReference type="Google" id="ProtNLM"/>
    </source>
</evidence>
<protein>
    <recommendedName>
        <fullName evidence="4">Capsular biosynthesis protein</fullName>
    </recommendedName>
</protein>
<name>A0ABD5RYF7_9EURY</name>
<sequence>RRRAGDGRSLNLPRAEIRSITGVSGRHRSIPGVRPEGMSESDADIDEGSDADEPFGVDDGDHMRIAVDFDDTLSEGEEDDFTERPPEPHEETVHWVNEQYRKGHTIIVWTARPWDSAAQTVARLTEWGVHWHGLRMEKGHADVYVDDKGTTPTDQLIADGYDADGELDASEVGRDPTELRMNGDGDDVNLDE</sequence>
<dbReference type="Gene3D" id="3.40.50.1000">
    <property type="entry name" value="HAD superfamily/HAD-like"/>
    <property type="match status" value="1"/>
</dbReference>
<feature type="non-terminal residue" evidence="2">
    <location>
        <position position="1"/>
    </location>
</feature>